<dbReference type="Proteomes" id="UP001234989">
    <property type="component" value="Chromosome 12"/>
</dbReference>
<keyword evidence="1" id="KW-0732">Signal</keyword>
<evidence type="ECO:0000313" key="2">
    <source>
        <dbReference type="EMBL" id="WMV58077.1"/>
    </source>
</evidence>
<organism evidence="2 3">
    <name type="scientific">Solanum verrucosum</name>
    <dbReference type="NCBI Taxonomy" id="315347"/>
    <lineage>
        <taxon>Eukaryota</taxon>
        <taxon>Viridiplantae</taxon>
        <taxon>Streptophyta</taxon>
        <taxon>Embryophyta</taxon>
        <taxon>Tracheophyta</taxon>
        <taxon>Spermatophyta</taxon>
        <taxon>Magnoliopsida</taxon>
        <taxon>eudicotyledons</taxon>
        <taxon>Gunneridae</taxon>
        <taxon>Pentapetalae</taxon>
        <taxon>asterids</taxon>
        <taxon>lamiids</taxon>
        <taxon>Solanales</taxon>
        <taxon>Solanaceae</taxon>
        <taxon>Solanoideae</taxon>
        <taxon>Solaneae</taxon>
        <taxon>Solanum</taxon>
    </lineage>
</organism>
<sequence length="80" mass="8454">MTQRLAILCFISVSCLPSSSSRFGLLGGASYTRTKSGVCPFGESAKVLGDAHASASSFFSAFLFLFCAQVSMLPQKPQIP</sequence>
<protein>
    <recommendedName>
        <fullName evidence="4">Secreted protein</fullName>
    </recommendedName>
</protein>
<evidence type="ECO:0008006" key="4">
    <source>
        <dbReference type="Google" id="ProtNLM"/>
    </source>
</evidence>
<keyword evidence="3" id="KW-1185">Reference proteome</keyword>
<name>A0AAF0V4X7_SOLVR</name>
<dbReference type="AlphaFoldDB" id="A0AAF0V4X7"/>
<dbReference type="EMBL" id="CP133623">
    <property type="protein sequence ID" value="WMV58077.1"/>
    <property type="molecule type" value="Genomic_DNA"/>
</dbReference>
<accession>A0AAF0V4X7</accession>
<feature type="signal peptide" evidence="1">
    <location>
        <begin position="1"/>
        <end position="21"/>
    </location>
</feature>
<dbReference type="PROSITE" id="PS51257">
    <property type="entry name" value="PROKAR_LIPOPROTEIN"/>
    <property type="match status" value="1"/>
</dbReference>
<reference evidence="2" key="1">
    <citation type="submission" date="2023-08" db="EMBL/GenBank/DDBJ databases">
        <title>A de novo genome assembly of Solanum verrucosum Schlechtendal, a Mexican diploid species geographically isolated from the other diploid A-genome species in potato relatives.</title>
        <authorList>
            <person name="Hosaka K."/>
        </authorList>
    </citation>
    <scope>NUCLEOTIDE SEQUENCE</scope>
    <source>
        <tissue evidence="2">Young leaves</tissue>
    </source>
</reference>
<gene>
    <name evidence="2" type="ORF">MTR67_051462</name>
</gene>
<evidence type="ECO:0000313" key="3">
    <source>
        <dbReference type="Proteomes" id="UP001234989"/>
    </source>
</evidence>
<proteinExistence type="predicted"/>
<feature type="chain" id="PRO_5041998081" description="Secreted protein" evidence="1">
    <location>
        <begin position="22"/>
        <end position="80"/>
    </location>
</feature>
<evidence type="ECO:0000256" key="1">
    <source>
        <dbReference type="SAM" id="SignalP"/>
    </source>
</evidence>